<feature type="compositionally biased region" description="Basic and acidic residues" evidence="1">
    <location>
        <begin position="1"/>
        <end position="12"/>
    </location>
</feature>
<evidence type="ECO:0000313" key="4">
    <source>
        <dbReference type="Proteomes" id="UP000037136"/>
    </source>
</evidence>
<feature type="region of interest" description="Disordered" evidence="1">
    <location>
        <begin position="361"/>
        <end position="395"/>
    </location>
</feature>
<dbReference type="InterPro" id="IPR027417">
    <property type="entry name" value="P-loop_NTPase"/>
</dbReference>
<organism evidence="3 4">
    <name type="scientific">Ophiocordyceps unilateralis</name>
    <name type="common">Zombie-ant fungus</name>
    <name type="synonym">Torrubia unilateralis</name>
    <dbReference type="NCBI Taxonomy" id="268505"/>
    <lineage>
        <taxon>Eukaryota</taxon>
        <taxon>Fungi</taxon>
        <taxon>Dikarya</taxon>
        <taxon>Ascomycota</taxon>
        <taxon>Pezizomycotina</taxon>
        <taxon>Sordariomycetes</taxon>
        <taxon>Hypocreomycetidae</taxon>
        <taxon>Hypocreales</taxon>
        <taxon>Ophiocordycipitaceae</taxon>
        <taxon>Ophiocordyceps</taxon>
    </lineage>
</organism>
<dbReference type="GO" id="GO:0005524">
    <property type="term" value="F:ATP binding"/>
    <property type="evidence" value="ECO:0007669"/>
    <property type="project" value="InterPro"/>
</dbReference>
<dbReference type="AlphaFoldDB" id="A0A2A9PPE8"/>
<name>A0A2A9PPE8_OPHUN</name>
<dbReference type="Proteomes" id="UP000037136">
    <property type="component" value="Unassembled WGS sequence"/>
</dbReference>
<evidence type="ECO:0000256" key="1">
    <source>
        <dbReference type="SAM" id="MobiDB-lite"/>
    </source>
</evidence>
<dbReference type="InterPro" id="IPR003593">
    <property type="entry name" value="AAA+_ATPase"/>
</dbReference>
<dbReference type="InterPro" id="IPR003959">
    <property type="entry name" value="ATPase_AAA_core"/>
</dbReference>
<reference evidence="3 4" key="2">
    <citation type="journal article" date="2017" name="Sci. Rep.">
        <title>Ant-infecting Ophiocordyceps genomes reveal a high diversity of potential behavioral manipulation genes and a possible major role for enterotoxins.</title>
        <authorList>
            <person name="de Bekker C."/>
            <person name="Ohm R.A."/>
            <person name="Evans H.C."/>
            <person name="Brachmann A."/>
            <person name="Hughes D.P."/>
        </authorList>
    </citation>
    <scope>NUCLEOTIDE SEQUENCE [LARGE SCALE GENOMIC DNA]</scope>
    <source>
        <strain evidence="3 4">SC16a</strain>
    </source>
</reference>
<reference evidence="3 4" key="1">
    <citation type="journal article" date="2015" name="BMC Genomics">
        <title>Gene expression during zombie ant biting behavior reflects the complexity underlying fungal parasitic behavioral manipulation.</title>
        <authorList>
            <person name="de Bekker C."/>
            <person name="Ohm R.A."/>
            <person name="Loreto R.G."/>
            <person name="Sebastian A."/>
            <person name="Albert I."/>
            <person name="Merrow M."/>
            <person name="Brachmann A."/>
            <person name="Hughes D.P."/>
        </authorList>
    </citation>
    <scope>NUCLEOTIDE SEQUENCE [LARGE SCALE GENOMIC DNA]</scope>
    <source>
        <strain evidence="3 4">SC16a</strain>
    </source>
</reference>
<dbReference type="Pfam" id="PF22942">
    <property type="entry name" value="DUF7025"/>
    <property type="match status" value="1"/>
</dbReference>
<comment type="caution">
    <text evidence="3">The sequence shown here is derived from an EMBL/GenBank/DDBJ whole genome shotgun (WGS) entry which is preliminary data.</text>
</comment>
<evidence type="ECO:0000259" key="2">
    <source>
        <dbReference type="SMART" id="SM00382"/>
    </source>
</evidence>
<sequence>MSDVDHTRKSDDDGSNSAVVVSPVTEEKEKAMVGLLAESKELYAKLDQHRNRSWTDKKPDDFEEVSENEETAKYAIIVRKQKPEDADGRALVIHSLIIQSPYLKRVLADVLDGYPGILTDVARLKLWEPFECLVHRWDRLEDAVGDAALDGAAKDHLELLMDIMRQELGPVIQLRQDYFKNRAVAFEHAWTLFPPGCMVLGYKNGKPVAAKFRRGYYVDTPCGKMYALKCRIIDWDGSVMGWTDLDQQIPAFPGTMPFSSLPCHPLEYDEDVAGVKAMLMERGRRFEALAGYCYRSYRGVALWHPEPRKTVRENVQSRIVVDGTNWEKENFDHQVEITPLYREEARGRRFSCVFRRRRSSFTSIGSPCSSPPPPGEGSGGGAEDGGSSRPPLTEEQLLVTSPMVRGYSLHNKRWMEFFVDDVGDVEFDEHAFSSLVLPGDKKELILAFAQSQARYKDAFDDVISGKGKGIIVLLSGGPGIGKTLTAESVAEEMRVPLYAMSAGDLGSDAYDVENNLSRTLAMVADWNAVLLLDECDVFLEARGPRDLERNRIVAIFLRTLEYYQGILFLTTNRVRDMDPAFASRVHVSLEYPPLDSNARAAVWRSFLARCVVDGKDTSLRGDAAHDVGDDDVDRLSELPLNGRVIKNVLKAANLLACHRGETLAMGHLRTVLKVEGHVV</sequence>
<evidence type="ECO:0000313" key="3">
    <source>
        <dbReference type="EMBL" id="PFH63395.1"/>
    </source>
</evidence>
<feature type="domain" description="AAA+ ATPase" evidence="2">
    <location>
        <begin position="468"/>
        <end position="593"/>
    </location>
</feature>
<dbReference type="InterPro" id="IPR054289">
    <property type="entry name" value="DUF7025"/>
</dbReference>
<dbReference type="PANTHER" id="PTHR46411">
    <property type="entry name" value="FAMILY ATPASE, PUTATIVE-RELATED"/>
    <property type="match status" value="1"/>
</dbReference>
<accession>A0A2A9PPE8</accession>
<keyword evidence="4" id="KW-1185">Reference proteome</keyword>
<dbReference type="Pfam" id="PF00004">
    <property type="entry name" value="AAA"/>
    <property type="match status" value="1"/>
</dbReference>
<proteinExistence type="predicted"/>
<feature type="region of interest" description="Disordered" evidence="1">
    <location>
        <begin position="1"/>
        <end position="23"/>
    </location>
</feature>
<gene>
    <name evidence="3" type="ORF">XA68_12359</name>
</gene>
<dbReference type="Gene3D" id="3.40.50.300">
    <property type="entry name" value="P-loop containing nucleotide triphosphate hydrolases"/>
    <property type="match status" value="1"/>
</dbReference>
<protein>
    <recommendedName>
        <fullName evidence="2">AAA+ ATPase domain-containing protein</fullName>
    </recommendedName>
</protein>
<dbReference type="GO" id="GO:0016887">
    <property type="term" value="F:ATP hydrolysis activity"/>
    <property type="evidence" value="ECO:0007669"/>
    <property type="project" value="InterPro"/>
</dbReference>
<dbReference type="STRING" id="268505.A0A2A9PPE8"/>
<dbReference type="SUPFAM" id="SSF52540">
    <property type="entry name" value="P-loop containing nucleoside triphosphate hydrolases"/>
    <property type="match status" value="1"/>
</dbReference>
<dbReference type="EMBL" id="LAZP02000002">
    <property type="protein sequence ID" value="PFH63395.1"/>
    <property type="molecule type" value="Genomic_DNA"/>
</dbReference>
<dbReference type="SMART" id="SM00382">
    <property type="entry name" value="AAA"/>
    <property type="match status" value="1"/>
</dbReference>
<dbReference type="PANTHER" id="PTHR46411:SF3">
    <property type="entry name" value="AAA+ ATPASE DOMAIN-CONTAINING PROTEIN"/>
    <property type="match status" value="1"/>
</dbReference>
<dbReference type="OrthoDB" id="10042665at2759"/>